<dbReference type="Proteomes" id="UP000474159">
    <property type="component" value="Unassembled WGS sequence"/>
</dbReference>
<dbReference type="SUPFAM" id="SSF53448">
    <property type="entry name" value="Nucleotide-diphospho-sugar transferases"/>
    <property type="match status" value="1"/>
</dbReference>
<reference evidence="1 2" key="1">
    <citation type="submission" date="2019-09" db="EMBL/GenBank/DDBJ databases">
        <title>YIM 48816 draft genome.</title>
        <authorList>
            <person name="Jiang L."/>
        </authorList>
    </citation>
    <scope>NUCLEOTIDE SEQUENCE [LARGE SCALE GENOMIC DNA]</scope>
    <source>
        <strain evidence="1 2">YIM 48816</strain>
    </source>
</reference>
<keyword evidence="2" id="KW-1185">Reference proteome</keyword>
<sequence length="459" mass="51949">MSTDTGSSLVSRYFLLTYHGYFVGQKEGSRIWLTSHAPVDQESLLSFEFATTNLSTEFAEFLANATSGRNTVSLPRIGEVIMTSKRHRLLVSFEKESKYLAAEPSGALICNRANVGVWEEFLLISQASFEHLQLIFSNAWIISSNRKIVKSADLSIEAGLQLKLGTTRFYLPTTLPLESHFAPFRFQLYRDGWKFDEILLYRPLIYYVAKGSYATEQLFLSLKSLVKFGGFNGQVLVYTDLSAAQILESVSELTSDQIQVRQHPAKDRVGFVMGRFSVLDEPFAHDHAPVVYMDCDIIYNNNIQSLLVDMTCSAGPSAPVEHFSRLSVSPSVGAELLQLDNERPELACGFNAGTFAVPNLKHFGYIWNIMRRIAQSFLALHGRESLRFVDQEVANYLSYKYSPVYTHEVSKYVRWGWSEDGDRLGVLSGLVHFWGVDRNSRSSVMKNYLKILERHYDPG</sequence>
<accession>A0A6L3SP17</accession>
<gene>
    <name evidence="1" type="ORF">F6X53_30180</name>
</gene>
<dbReference type="EMBL" id="VZZK01000064">
    <property type="protein sequence ID" value="KAB1070365.1"/>
    <property type="molecule type" value="Genomic_DNA"/>
</dbReference>
<dbReference type="AlphaFoldDB" id="A0A6L3SP17"/>
<organism evidence="1 2">
    <name type="scientific">Methylobacterium soli</name>
    <dbReference type="NCBI Taxonomy" id="553447"/>
    <lineage>
        <taxon>Bacteria</taxon>
        <taxon>Pseudomonadati</taxon>
        <taxon>Pseudomonadota</taxon>
        <taxon>Alphaproteobacteria</taxon>
        <taxon>Hyphomicrobiales</taxon>
        <taxon>Methylobacteriaceae</taxon>
        <taxon>Methylobacterium</taxon>
    </lineage>
</organism>
<evidence type="ECO:0000313" key="2">
    <source>
        <dbReference type="Proteomes" id="UP000474159"/>
    </source>
</evidence>
<dbReference type="Gene3D" id="3.90.550.10">
    <property type="entry name" value="Spore Coat Polysaccharide Biosynthesis Protein SpsA, Chain A"/>
    <property type="match status" value="1"/>
</dbReference>
<evidence type="ECO:0000313" key="1">
    <source>
        <dbReference type="EMBL" id="KAB1070365.1"/>
    </source>
</evidence>
<dbReference type="OrthoDB" id="7226306at2"/>
<comment type="caution">
    <text evidence="1">The sequence shown here is derived from an EMBL/GenBank/DDBJ whole genome shotgun (WGS) entry which is preliminary data.</text>
</comment>
<proteinExistence type="predicted"/>
<dbReference type="InterPro" id="IPR029044">
    <property type="entry name" value="Nucleotide-diphossugar_trans"/>
</dbReference>
<protein>
    <submittedName>
        <fullName evidence="1">Uncharacterized protein</fullName>
    </submittedName>
</protein>
<name>A0A6L3SP17_9HYPH</name>
<dbReference type="RefSeq" id="WP_151005326.1">
    <property type="nucleotide sequence ID" value="NZ_BPQY01000032.1"/>
</dbReference>